<dbReference type="InterPro" id="IPR049174">
    <property type="entry name" value="Beta-AFase-like"/>
</dbReference>
<accession>A0ABQ8FRZ7</accession>
<dbReference type="PANTHER" id="PTHR43465">
    <property type="entry name" value="DUF1680 DOMAIN PROTEIN (AFU_ORTHOLOGUE AFUA_1G08910)"/>
    <property type="match status" value="1"/>
</dbReference>
<dbReference type="InterPro" id="IPR049049">
    <property type="entry name" value="Beta-AFase-like_GH127_C"/>
</dbReference>
<evidence type="ECO:0008006" key="6">
    <source>
        <dbReference type="Google" id="ProtNLM"/>
    </source>
</evidence>
<dbReference type="Pfam" id="PF20736">
    <property type="entry name" value="Glyco_hydro127M"/>
    <property type="match status" value="1"/>
</dbReference>
<name>A0ABQ8FRZ7_9PEZI</name>
<organism evidence="4 5">
    <name type="scientific">Macrophomina phaseolina</name>
    <dbReference type="NCBI Taxonomy" id="35725"/>
    <lineage>
        <taxon>Eukaryota</taxon>
        <taxon>Fungi</taxon>
        <taxon>Dikarya</taxon>
        <taxon>Ascomycota</taxon>
        <taxon>Pezizomycotina</taxon>
        <taxon>Dothideomycetes</taxon>
        <taxon>Dothideomycetes incertae sedis</taxon>
        <taxon>Botryosphaeriales</taxon>
        <taxon>Botryosphaeriaceae</taxon>
        <taxon>Macrophomina</taxon>
    </lineage>
</organism>
<proteinExistence type="predicted"/>
<feature type="domain" description="Non-reducing end beta-L-arabinofuranosidase-like GH127 middle" evidence="2">
    <location>
        <begin position="450"/>
        <end position="512"/>
    </location>
</feature>
<dbReference type="InterPro" id="IPR012878">
    <property type="entry name" value="Beta-AFase-like_GH127_cat"/>
</dbReference>
<dbReference type="Pfam" id="PF20737">
    <property type="entry name" value="Glyco_hydro127C"/>
    <property type="match status" value="1"/>
</dbReference>
<dbReference type="Proteomes" id="UP000774617">
    <property type="component" value="Unassembled WGS sequence"/>
</dbReference>
<dbReference type="PANTHER" id="PTHR43465:SF2">
    <property type="entry name" value="DUF1680 DOMAIN PROTEIN (AFU_ORTHOLOGUE AFUA_1G08910)"/>
    <property type="match status" value="1"/>
</dbReference>
<feature type="domain" description="Non-reducing end beta-L-arabinofuranosidase-like GH127 C-terminal" evidence="3">
    <location>
        <begin position="571"/>
        <end position="679"/>
    </location>
</feature>
<dbReference type="InterPro" id="IPR008928">
    <property type="entry name" value="6-hairpin_glycosidase_sf"/>
</dbReference>
<feature type="domain" description="Non-reducing end beta-L-arabinofuranosidase-like GH127 catalytic" evidence="1">
    <location>
        <begin position="26"/>
        <end position="431"/>
    </location>
</feature>
<dbReference type="InterPro" id="IPR049046">
    <property type="entry name" value="Beta-AFase-like_GH127_middle"/>
</dbReference>
<evidence type="ECO:0000313" key="4">
    <source>
        <dbReference type="EMBL" id="KAH7018743.1"/>
    </source>
</evidence>
<dbReference type="SUPFAM" id="SSF48208">
    <property type="entry name" value="Six-hairpin glycosidases"/>
    <property type="match status" value="1"/>
</dbReference>
<evidence type="ECO:0000313" key="5">
    <source>
        <dbReference type="Proteomes" id="UP000774617"/>
    </source>
</evidence>
<reference evidence="4 5" key="1">
    <citation type="journal article" date="2021" name="Nat. Commun.">
        <title>Genetic determinants of endophytism in the Arabidopsis root mycobiome.</title>
        <authorList>
            <person name="Mesny F."/>
            <person name="Miyauchi S."/>
            <person name="Thiergart T."/>
            <person name="Pickel B."/>
            <person name="Atanasova L."/>
            <person name="Karlsson M."/>
            <person name="Huettel B."/>
            <person name="Barry K.W."/>
            <person name="Haridas S."/>
            <person name="Chen C."/>
            <person name="Bauer D."/>
            <person name="Andreopoulos W."/>
            <person name="Pangilinan J."/>
            <person name="LaButti K."/>
            <person name="Riley R."/>
            <person name="Lipzen A."/>
            <person name="Clum A."/>
            <person name="Drula E."/>
            <person name="Henrissat B."/>
            <person name="Kohler A."/>
            <person name="Grigoriev I.V."/>
            <person name="Martin F.M."/>
            <person name="Hacquard S."/>
        </authorList>
    </citation>
    <scope>NUCLEOTIDE SEQUENCE [LARGE SCALE GENOMIC DNA]</scope>
    <source>
        <strain evidence="4 5">MPI-SDFR-AT-0080</strain>
    </source>
</reference>
<gene>
    <name evidence="4" type="ORF">B0J12DRAFT_395806</name>
</gene>
<protein>
    <recommendedName>
        <fullName evidence="6">Six-hairpin glycosidase-like protein</fullName>
    </recommendedName>
</protein>
<dbReference type="EMBL" id="JAGTJR010000068">
    <property type="protein sequence ID" value="KAH7018743.1"/>
    <property type="molecule type" value="Genomic_DNA"/>
</dbReference>
<evidence type="ECO:0000259" key="3">
    <source>
        <dbReference type="Pfam" id="PF20737"/>
    </source>
</evidence>
<evidence type="ECO:0000259" key="2">
    <source>
        <dbReference type="Pfam" id="PF20736"/>
    </source>
</evidence>
<dbReference type="Pfam" id="PF07944">
    <property type="entry name" value="Beta-AFase-like_GH127_cat"/>
    <property type="match status" value="1"/>
</dbReference>
<keyword evidence="5" id="KW-1185">Reference proteome</keyword>
<comment type="caution">
    <text evidence="4">The sequence shown here is derived from an EMBL/GenBank/DDBJ whole genome shotgun (WGS) entry which is preliminary data.</text>
</comment>
<sequence>MVERRIIPDNPQATFPATRFDQESFCGRKRDVVFRNTLLYQLKVLKDTGRYDAFKLRWHHSYSDEPDVPPIPNHLFWDSDVAKWIEGACYFLHERRNVEIETAVDELVDMIRSAQQPDGYLNIHFIVVEPDKRFTNLRDLHELYNAGHLIEAALAHEQLFHNGKLLDPLIKYVDLLHATLGPQPHQLHGYPGHPEIELALLRLYKTTHNPKHLELAAYFLDERGNPEGVDRRHYFDVESEKRGERFNERPHYYPQRRSYWYQQAHARIVEQRTIEGHSVRAMYLLTAAADLVKMEDGREELEQAVLRLWKNMVERKMYLTGGIGAIKQWEGFGIDYFLPQGTDEGGCYAETCASIGAMMLAERLLQISLDGCFADIMELSFYNAVLTGMSCDGRAFTYVNQLSSSGNDLSKRSEWFTCACCPPNVARLLGYLGGYFWTARVEQAENRVSVDVYMYGSATLTIPVGTSAVTVKQASDWPWDGKISFQVDAPEDIDVNLSLRIPSWASDWQVRLENIELPFLALTNPKLPRQFSGLPLSKGFVCIPGSLLKSNLNFDLKIALKPRIICPHPYTNQDIIALARGPIIYCVEDVDNPWVDDHFKSAVLDPNCRVTETLEKDPETDEQYVSLTAHEAVSTLRTSPNALTPEFAYTTEAQGVGKTLKFVPYYFRANRGGKGHMRVGLRRKRK</sequence>
<evidence type="ECO:0000259" key="1">
    <source>
        <dbReference type="Pfam" id="PF07944"/>
    </source>
</evidence>